<feature type="domain" description="TonB-dependent receptor-like beta-barrel" evidence="11">
    <location>
        <begin position="291"/>
        <end position="729"/>
    </location>
</feature>
<accession>A0A160TGW2</accession>
<dbReference type="AlphaFoldDB" id="A0A160TGW2"/>
<dbReference type="EMBL" id="CZQE01000057">
    <property type="protein sequence ID" value="CUS43481.1"/>
    <property type="molecule type" value="Genomic_DNA"/>
</dbReference>
<evidence type="ECO:0000256" key="6">
    <source>
        <dbReference type="ARBA" id="ARBA00023065"/>
    </source>
</evidence>
<keyword evidence="7" id="KW-0798">TonB box</keyword>
<keyword evidence="6" id="KW-0406">Ion transport</keyword>
<evidence type="ECO:0000256" key="8">
    <source>
        <dbReference type="ARBA" id="ARBA00023136"/>
    </source>
</evidence>
<keyword evidence="3" id="KW-0410">Iron transport</keyword>
<proteinExistence type="predicted"/>
<evidence type="ECO:0000256" key="2">
    <source>
        <dbReference type="ARBA" id="ARBA00022448"/>
    </source>
</evidence>
<keyword evidence="5" id="KW-0408">Iron</keyword>
<dbReference type="Pfam" id="PF00593">
    <property type="entry name" value="TonB_dep_Rec_b-barrel"/>
    <property type="match status" value="1"/>
</dbReference>
<feature type="domain" description="TonB-dependent receptor plug" evidence="12">
    <location>
        <begin position="60"/>
        <end position="167"/>
    </location>
</feature>
<evidence type="ECO:0000259" key="11">
    <source>
        <dbReference type="Pfam" id="PF00593"/>
    </source>
</evidence>
<keyword evidence="2" id="KW-0813">Transport</keyword>
<keyword evidence="13" id="KW-0675">Receptor</keyword>
<dbReference type="GO" id="GO:0006826">
    <property type="term" value="P:iron ion transport"/>
    <property type="evidence" value="ECO:0007669"/>
    <property type="project" value="UniProtKB-KW"/>
</dbReference>
<evidence type="ECO:0000256" key="4">
    <source>
        <dbReference type="ARBA" id="ARBA00022692"/>
    </source>
</evidence>
<keyword evidence="4" id="KW-0812">Transmembrane</keyword>
<evidence type="ECO:0000256" key="9">
    <source>
        <dbReference type="ARBA" id="ARBA00023237"/>
    </source>
</evidence>
<evidence type="ECO:0000256" key="7">
    <source>
        <dbReference type="ARBA" id="ARBA00023077"/>
    </source>
</evidence>
<dbReference type="Pfam" id="PF07715">
    <property type="entry name" value="Plug"/>
    <property type="match status" value="1"/>
</dbReference>
<reference evidence="13" key="1">
    <citation type="submission" date="2015-10" db="EMBL/GenBank/DDBJ databases">
        <authorList>
            <person name="Gilbert D.G."/>
        </authorList>
    </citation>
    <scope>NUCLEOTIDE SEQUENCE</scope>
</reference>
<dbReference type="InterPro" id="IPR000531">
    <property type="entry name" value="Beta-barrel_TonB"/>
</dbReference>
<dbReference type="InterPro" id="IPR036942">
    <property type="entry name" value="Beta-barrel_TonB_sf"/>
</dbReference>
<dbReference type="InterPro" id="IPR012910">
    <property type="entry name" value="Plug_dom"/>
</dbReference>
<evidence type="ECO:0000256" key="10">
    <source>
        <dbReference type="SAM" id="MobiDB-lite"/>
    </source>
</evidence>
<sequence>MLKFQMMSSTFALGVALLAPPAIAQTATPADVGQQGPEQAADTGLDDIIVTAQRRPETLLKVPASVEVLSGDRLRAAHINNLANIQEVSPSLIVTQSSNPSTGVFTVRGIGTAVTDRGFEQSVGVYIDGVFRGRPGAALQDLLNIERVEVLRGPQSTLFGRNNSAGAINISTALPNAKALGMYAEATYGNYDAVQARLSVNVPLVTDKLAVSVAVAENYNHGFIEAPNLPRGRTNGRDRQSVRFQLYWTPTDQTRVRLIGDYSQLNDSCCSYLPLFVSDTAATGPFVFNVRGGFIGYTGPTPGTPGVSPSNPASSGTFYRPFDRRTTQDSPSGEKTTDKGVSLQVDQDFGNLTLTAIGAHRRFQSNISLDIDGVNSAVTNVRSDPSTNIRETSAEIRLQNAAGSPIEFVAGAYYFDQKIVDTNLLQIRVKPVATTVTFYNSVGTGTAESGAIFGQATYNLTSAFRLTGGLRYLKEKKTANVTVAPGSFSFPGTAERNDDALMGSATIAFQPIPEANLYLRYARGYKSGAINLLLTSPTIAANPSVNPETTDAFEAGAKFRLLGDRLSTNIAVYTQTVNDQQVQAFNSQTSSFVTLNAAKVRSRGVEAEILYRPVKPLTFNGSISYLDATYLSFPGAPPPAGGIAPSQNLTGRTPPNAPRWTIVGGVSLDQPLSDEVRLLGNVNLRHATSYYTDLALTEAFRNGNTNFLGASVEFALRNGFGIQFWGRNLTQQNAYLSGIGTPLGSGSLSVFVNEPRTYGVTLRFRH</sequence>
<evidence type="ECO:0000256" key="3">
    <source>
        <dbReference type="ARBA" id="ARBA00022496"/>
    </source>
</evidence>
<organism evidence="13">
    <name type="scientific">hydrothermal vent metagenome</name>
    <dbReference type="NCBI Taxonomy" id="652676"/>
    <lineage>
        <taxon>unclassified sequences</taxon>
        <taxon>metagenomes</taxon>
        <taxon>ecological metagenomes</taxon>
    </lineage>
</organism>
<keyword evidence="8" id="KW-0472">Membrane</keyword>
<evidence type="ECO:0000313" key="13">
    <source>
        <dbReference type="EMBL" id="CUS43481.1"/>
    </source>
</evidence>
<evidence type="ECO:0000256" key="5">
    <source>
        <dbReference type="ARBA" id="ARBA00023004"/>
    </source>
</evidence>
<dbReference type="PANTHER" id="PTHR32552">
    <property type="entry name" value="FERRICHROME IRON RECEPTOR-RELATED"/>
    <property type="match status" value="1"/>
</dbReference>
<dbReference type="PROSITE" id="PS52016">
    <property type="entry name" value="TONB_DEPENDENT_REC_3"/>
    <property type="match status" value="1"/>
</dbReference>
<evidence type="ECO:0000259" key="12">
    <source>
        <dbReference type="Pfam" id="PF07715"/>
    </source>
</evidence>
<dbReference type="Gene3D" id="2.40.170.20">
    <property type="entry name" value="TonB-dependent receptor, beta-barrel domain"/>
    <property type="match status" value="1"/>
</dbReference>
<gene>
    <name evidence="13" type="ORF">MGWOODY_Smn3518</name>
</gene>
<feature type="compositionally biased region" description="Polar residues" evidence="10">
    <location>
        <begin position="307"/>
        <end position="317"/>
    </location>
</feature>
<dbReference type="CDD" id="cd01347">
    <property type="entry name" value="ligand_gated_channel"/>
    <property type="match status" value="1"/>
</dbReference>
<name>A0A160TGW2_9ZZZZ</name>
<dbReference type="InterPro" id="IPR039426">
    <property type="entry name" value="TonB-dep_rcpt-like"/>
</dbReference>
<keyword evidence="9" id="KW-0998">Cell outer membrane</keyword>
<dbReference type="GO" id="GO:0009279">
    <property type="term" value="C:cell outer membrane"/>
    <property type="evidence" value="ECO:0007669"/>
    <property type="project" value="UniProtKB-SubCell"/>
</dbReference>
<dbReference type="PANTHER" id="PTHR32552:SF81">
    <property type="entry name" value="TONB-DEPENDENT OUTER MEMBRANE RECEPTOR"/>
    <property type="match status" value="1"/>
</dbReference>
<feature type="region of interest" description="Disordered" evidence="10">
    <location>
        <begin position="301"/>
        <end position="341"/>
    </location>
</feature>
<dbReference type="SUPFAM" id="SSF56935">
    <property type="entry name" value="Porins"/>
    <property type="match status" value="1"/>
</dbReference>
<protein>
    <submittedName>
        <fullName evidence="13">TonB-dependent receptor</fullName>
    </submittedName>
</protein>
<comment type="subcellular location">
    <subcellularLocation>
        <location evidence="1">Cell outer membrane</location>
        <topology evidence="1">Multi-pass membrane protein</topology>
    </subcellularLocation>
</comment>
<evidence type="ECO:0000256" key="1">
    <source>
        <dbReference type="ARBA" id="ARBA00004571"/>
    </source>
</evidence>